<proteinExistence type="predicted"/>
<dbReference type="EMBL" id="HBGA01073886">
    <property type="protein sequence ID" value="CAD9016496.1"/>
    <property type="molecule type" value="Transcribed_RNA"/>
</dbReference>
<sequence>MTADVGRRSTPLSLRRPITRDRLLTPAVPRGSFGAQPPAEWKGISLICADADVARELQTSRHEVAELKQQLAALQEARRQEERQALRSREAPAERPRPPPVCPEQQLKVQQLQDTVHRLQRDNADLSHRLQVLQDQNLQLNGQLQALSLSLEDKATVQVLMEQAQQDNEELRQRLEQAQVYQRDSSMYKALRAAESQVAQLQERNAQLHRACDLNSIPIPDMECPVPLSPSCDARRGSDVRRSTVLQAPAVHMAADTRPSTSQSACLTPRALLGPANVLALLPELPDVGASSSSVQALPDFKALRVAGPGGYPCGAKPHRQPGGLSIADKLMPSRWAETSDPVDWQGAATAKTETLYHATGNLQRSRLKKSSCLPSPEGTRNRPHRHAPVQVGGRGTSHGAPGD</sequence>
<protein>
    <submittedName>
        <fullName evidence="2">Uncharacterized protein</fullName>
    </submittedName>
</protein>
<accession>A0A7S1ILQ0</accession>
<evidence type="ECO:0000256" key="1">
    <source>
        <dbReference type="SAM" id="MobiDB-lite"/>
    </source>
</evidence>
<dbReference type="AlphaFoldDB" id="A0A7S1ILQ0"/>
<feature type="region of interest" description="Disordered" evidence="1">
    <location>
        <begin position="76"/>
        <end position="102"/>
    </location>
</feature>
<feature type="compositionally biased region" description="Basic and acidic residues" evidence="1">
    <location>
        <begin position="76"/>
        <end position="97"/>
    </location>
</feature>
<feature type="region of interest" description="Disordered" evidence="1">
    <location>
        <begin position="364"/>
        <end position="404"/>
    </location>
</feature>
<organism evidence="2">
    <name type="scientific">Eutreptiella gymnastica</name>
    <dbReference type="NCBI Taxonomy" id="73025"/>
    <lineage>
        <taxon>Eukaryota</taxon>
        <taxon>Discoba</taxon>
        <taxon>Euglenozoa</taxon>
        <taxon>Euglenida</taxon>
        <taxon>Spirocuta</taxon>
        <taxon>Euglenophyceae</taxon>
        <taxon>Eutreptiales</taxon>
        <taxon>Eutreptiaceae</taxon>
        <taxon>Eutreptiella</taxon>
    </lineage>
</organism>
<gene>
    <name evidence="2" type="ORF">EGYM00392_LOCUS27605</name>
</gene>
<feature type="compositionally biased region" description="Gly residues" evidence="1">
    <location>
        <begin position="393"/>
        <end position="404"/>
    </location>
</feature>
<reference evidence="2" key="1">
    <citation type="submission" date="2021-01" db="EMBL/GenBank/DDBJ databases">
        <authorList>
            <person name="Corre E."/>
            <person name="Pelletier E."/>
            <person name="Niang G."/>
            <person name="Scheremetjew M."/>
            <person name="Finn R."/>
            <person name="Kale V."/>
            <person name="Holt S."/>
            <person name="Cochrane G."/>
            <person name="Meng A."/>
            <person name="Brown T."/>
            <person name="Cohen L."/>
        </authorList>
    </citation>
    <scope>NUCLEOTIDE SEQUENCE</scope>
    <source>
        <strain evidence="2">NIES-381</strain>
    </source>
</reference>
<evidence type="ECO:0000313" key="2">
    <source>
        <dbReference type="EMBL" id="CAD9016496.1"/>
    </source>
</evidence>
<name>A0A7S1ILQ0_9EUGL</name>